<comment type="caution">
    <text evidence="2">The sequence shown here is derived from an EMBL/GenBank/DDBJ whole genome shotgun (WGS) entry which is preliminary data.</text>
</comment>
<keyword evidence="3" id="KW-1185">Reference proteome</keyword>
<name>A0ABQ9I3W1_9NEOP</name>
<evidence type="ECO:0000313" key="2">
    <source>
        <dbReference type="EMBL" id="KAJ8890648.1"/>
    </source>
</evidence>
<evidence type="ECO:0000256" key="1">
    <source>
        <dbReference type="SAM" id="MobiDB-lite"/>
    </source>
</evidence>
<protein>
    <submittedName>
        <fullName evidence="2">Uncharacterized protein</fullName>
    </submittedName>
</protein>
<feature type="region of interest" description="Disordered" evidence="1">
    <location>
        <begin position="545"/>
        <end position="567"/>
    </location>
</feature>
<accession>A0ABQ9I3W1</accession>
<sequence length="600" mass="67066">MVHPTTSDESLALNTKRVVYITSPVASRNKDVFAANSKKTVLNAADVQTNLMFGSVLLSKRRFVIHRDQQKSVCALYYRQHRLMRLRNVVSAANGVSNTYREPFNWTFCFSMTDICIAMVNVQKSPSNHIYGSCIKSYLLCGAFHRVVTTGCVLCCHAYFNLAETAVAERLALSPPTKANWVQYPAGSLLDFHMRESCRMMPLVDGYSWESPISLRPFITALLHTHLNHLHWQADQRIQSTPHIHARPRQVFAPLPSCTMPYRQLGSMVTRDLQNITEYSGRPRNAANSRKLTSLASKINVVRQSAPENPLTSSIVRPDTNMRNPGASPPGIETESLVWETSRLTTTPPRPLLKPMELRHLASQVVQEYERAVIFRLGRLLSGGAKGPGANKQREVSNKSKGPRWYSGQTIRLPSRRTAFDSWRGRPNFCMRKLCRTIQLVGGFSWGSPTLLHTHLASPSSALNTLSCMYILGHRGHLFIDCCGSWNPVAIRVFDSATHNEATRMLIISSLAESAAGNVLRADVPMTCVQVKQFLTPRPTRVTEVSMEKCQNEGTGETGDPEKTRRPTVLCGTIPTCENPVTRPGIEPGSPWWKATRLNE</sequence>
<gene>
    <name evidence="2" type="ORF">PR048_010157</name>
</gene>
<feature type="region of interest" description="Disordered" evidence="1">
    <location>
        <begin position="310"/>
        <end position="333"/>
    </location>
</feature>
<dbReference type="Proteomes" id="UP001159363">
    <property type="component" value="Chromosome 3"/>
</dbReference>
<dbReference type="EMBL" id="JARBHB010000003">
    <property type="protein sequence ID" value="KAJ8890648.1"/>
    <property type="molecule type" value="Genomic_DNA"/>
</dbReference>
<organism evidence="2 3">
    <name type="scientific">Dryococelus australis</name>
    <dbReference type="NCBI Taxonomy" id="614101"/>
    <lineage>
        <taxon>Eukaryota</taxon>
        <taxon>Metazoa</taxon>
        <taxon>Ecdysozoa</taxon>
        <taxon>Arthropoda</taxon>
        <taxon>Hexapoda</taxon>
        <taxon>Insecta</taxon>
        <taxon>Pterygota</taxon>
        <taxon>Neoptera</taxon>
        <taxon>Polyneoptera</taxon>
        <taxon>Phasmatodea</taxon>
        <taxon>Verophasmatodea</taxon>
        <taxon>Anareolatae</taxon>
        <taxon>Phasmatidae</taxon>
        <taxon>Eurycanthinae</taxon>
        <taxon>Dryococelus</taxon>
    </lineage>
</organism>
<evidence type="ECO:0000313" key="3">
    <source>
        <dbReference type="Proteomes" id="UP001159363"/>
    </source>
</evidence>
<proteinExistence type="predicted"/>
<reference evidence="2 3" key="1">
    <citation type="submission" date="2023-02" db="EMBL/GenBank/DDBJ databases">
        <title>LHISI_Scaffold_Assembly.</title>
        <authorList>
            <person name="Stuart O.P."/>
            <person name="Cleave R."/>
            <person name="Magrath M.J.L."/>
            <person name="Mikheyev A.S."/>
        </authorList>
    </citation>
    <scope>NUCLEOTIDE SEQUENCE [LARGE SCALE GENOMIC DNA]</scope>
    <source>
        <strain evidence="2">Daus_M_001</strain>
        <tissue evidence="2">Leg muscle</tissue>
    </source>
</reference>